<keyword evidence="2" id="KW-1185">Reference proteome</keyword>
<dbReference type="OrthoDB" id="2382362at2"/>
<organism evidence="1 2">
    <name type="scientific">Tumebacillus algifaecis</name>
    <dbReference type="NCBI Taxonomy" id="1214604"/>
    <lineage>
        <taxon>Bacteria</taxon>
        <taxon>Bacillati</taxon>
        <taxon>Bacillota</taxon>
        <taxon>Bacilli</taxon>
        <taxon>Bacillales</taxon>
        <taxon>Alicyclobacillaceae</taxon>
        <taxon>Tumebacillus</taxon>
    </lineage>
</organism>
<evidence type="ECO:0000313" key="1">
    <source>
        <dbReference type="EMBL" id="ASS76804.1"/>
    </source>
</evidence>
<gene>
    <name evidence="1" type="ORF">CIG75_18900</name>
</gene>
<sequence>MKFIGRKIYYEITTGNVILDTGERAGDVVETTVGQDFAAYMALAERVPESVGVIQFAFGEHAENFSRYPYRIDPATEAILWGVDSTGVDLDQLKVAKIAQLEDFYKQSIESGFTSTALGDEHIYPSNDQAQRDLQIVIKRLEIAESDARAADIDLTDPDNLPTFAYLTLDSGPLPHTLAQLNRVFADGVDAAVPALDRFRTLREAVLACETIDEVQQIDWNETLITTTTTSWSVIRTNTEGA</sequence>
<dbReference type="RefSeq" id="WP_094238031.1">
    <property type="nucleotide sequence ID" value="NZ_CP022657.1"/>
</dbReference>
<name>A0A223D602_9BACL</name>
<dbReference type="Proteomes" id="UP000214688">
    <property type="component" value="Chromosome"/>
</dbReference>
<dbReference type="KEGG" id="tab:CIG75_18900"/>
<dbReference type="AlphaFoldDB" id="A0A223D602"/>
<proteinExistence type="predicted"/>
<accession>A0A223D602</accession>
<protein>
    <submittedName>
        <fullName evidence="1">Uncharacterized protein</fullName>
    </submittedName>
</protein>
<evidence type="ECO:0000313" key="2">
    <source>
        <dbReference type="Proteomes" id="UP000214688"/>
    </source>
</evidence>
<reference evidence="1 2" key="1">
    <citation type="journal article" date="2015" name="Int. J. Syst. Evol. Microbiol.">
        <title>Tumebacillus algifaecis sp. nov., isolated from decomposing algal scum.</title>
        <authorList>
            <person name="Wu Y.F."/>
            <person name="Zhang B."/>
            <person name="Xing P."/>
            <person name="Wu Q.L."/>
            <person name="Liu S.J."/>
        </authorList>
    </citation>
    <scope>NUCLEOTIDE SEQUENCE [LARGE SCALE GENOMIC DNA]</scope>
    <source>
        <strain evidence="1 2">THMBR28</strain>
    </source>
</reference>
<dbReference type="EMBL" id="CP022657">
    <property type="protein sequence ID" value="ASS76804.1"/>
    <property type="molecule type" value="Genomic_DNA"/>
</dbReference>